<sequence length="624" mass="67940">MAIEPQDLLPYFEREMALLRRSMQTFAQRFPKIGARLAIAGEHSEDPHVERLLQTFALMSSFHDLRVDDDVPAFTHSLLETLHGAFLRPFPSCAIAQFHVDRAGSQAEPRVVPRGEHLIAPADREVFRMTDGVTIVPLAVSDVGYTTSAIAPRDAALPSDTTGLLTITFELTSPAATFAIVPDRLRLHFTGAREIVAALTDAVLLFAVRGFAEADGSGRWKRLPGTIATAVGVEPADALLDMPRDDALGPFHLLMEYCAVPERFDFVELDMRPLKRIAGGSRRVALRLAIAGVHPDSHRAQRLAAATAEHARLFCTPAINLFPNDAEPIETEAGCAFYPVKALAQKGAPRTTIWSIDTVRETSDAGTSILPPFQSLKHGMGAHLGPYWAVLRDEARRAPKKPVDSTDKKVGTAPSTDETAAQRRGIELALIDRDGRPADPGRRKLAIRLSCTQGDLSGMPARELALPSGDPVGTIALVSRPTRSRPPAFRHGELWDLLSLLVPQTIRLDSGGVAQLRRLATRWAACSVDAGRRFDALVSLSTARVRRWLPGKPASAFVQGLEVRLVVDEQRFAGFSLGGFAHVMDRFFAPYVPTTSFVQVVLFSAHTGALLRRGHPCPGTQPLV</sequence>
<proteinExistence type="predicted"/>
<comment type="caution">
    <text evidence="2">The sequence shown here is derived from an EMBL/GenBank/DDBJ whole genome shotgun (WGS) entry which is preliminary data.</text>
</comment>
<dbReference type="PANTHER" id="PTHR35370">
    <property type="entry name" value="CYTOPLASMIC PROTEIN-RELATED-RELATED"/>
    <property type="match status" value="1"/>
</dbReference>
<reference evidence="2 3" key="1">
    <citation type="submission" date="2015-11" db="EMBL/GenBank/DDBJ databases">
        <title>Expanding the genomic diversity of Burkholderia species for the development of highly accurate diagnostics.</title>
        <authorList>
            <person name="Sahl J."/>
            <person name="Keim P."/>
            <person name="Wagner D."/>
        </authorList>
    </citation>
    <scope>NUCLEOTIDE SEQUENCE [LARGE SCALE GENOMIC DNA]</scope>
    <source>
        <strain evidence="2 3">MSMB1302</strain>
    </source>
</reference>
<evidence type="ECO:0000256" key="1">
    <source>
        <dbReference type="SAM" id="MobiDB-lite"/>
    </source>
</evidence>
<dbReference type="AlphaFoldDB" id="A0A124SQ12"/>
<protein>
    <submittedName>
        <fullName evidence="2">Type VI secretion protein</fullName>
    </submittedName>
</protein>
<dbReference type="RefSeq" id="WP_059728670.1">
    <property type="nucleotide sequence ID" value="NZ_LOYH01000029.1"/>
</dbReference>
<accession>A0A124SQ12</accession>
<dbReference type="Proteomes" id="UP000069001">
    <property type="component" value="Unassembled WGS sequence"/>
</dbReference>
<dbReference type="InterPro" id="IPR010272">
    <property type="entry name" value="T6SS_TssF"/>
</dbReference>
<name>A0A124SQ12_BURCE</name>
<evidence type="ECO:0000313" key="2">
    <source>
        <dbReference type="EMBL" id="KVK85728.1"/>
    </source>
</evidence>
<dbReference type="PANTHER" id="PTHR35370:SF1">
    <property type="entry name" value="TYPE VI SECRETION SYSTEM COMPONENT TSSF1"/>
    <property type="match status" value="1"/>
</dbReference>
<organism evidence="2 3">
    <name type="scientific">Burkholderia cepacia</name>
    <name type="common">Pseudomonas cepacia</name>
    <dbReference type="NCBI Taxonomy" id="292"/>
    <lineage>
        <taxon>Bacteria</taxon>
        <taxon>Pseudomonadati</taxon>
        <taxon>Pseudomonadota</taxon>
        <taxon>Betaproteobacteria</taxon>
        <taxon>Burkholderiales</taxon>
        <taxon>Burkholderiaceae</taxon>
        <taxon>Burkholderia</taxon>
        <taxon>Burkholderia cepacia complex</taxon>
    </lineage>
</organism>
<dbReference type="Pfam" id="PF05947">
    <property type="entry name" value="T6SS_TssF"/>
    <property type="match status" value="1"/>
</dbReference>
<evidence type="ECO:0000313" key="3">
    <source>
        <dbReference type="Proteomes" id="UP000069001"/>
    </source>
</evidence>
<dbReference type="NCBIfam" id="TIGR03359">
    <property type="entry name" value="VI_chp_6"/>
    <property type="match status" value="1"/>
</dbReference>
<feature type="compositionally biased region" description="Basic and acidic residues" evidence="1">
    <location>
        <begin position="398"/>
        <end position="410"/>
    </location>
</feature>
<feature type="region of interest" description="Disordered" evidence="1">
    <location>
        <begin position="398"/>
        <end position="421"/>
    </location>
</feature>
<dbReference type="EMBL" id="LOYH01000029">
    <property type="protein sequence ID" value="KVK85728.1"/>
    <property type="molecule type" value="Genomic_DNA"/>
</dbReference>
<gene>
    <name evidence="2" type="ORF">WS90_00580</name>
</gene>